<gene>
    <name evidence="1" type="ORF">RPERSI_LOCUS30007</name>
</gene>
<reference evidence="1" key="1">
    <citation type="submission" date="2021-06" db="EMBL/GenBank/DDBJ databases">
        <authorList>
            <person name="Kallberg Y."/>
            <person name="Tangrot J."/>
            <person name="Rosling A."/>
        </authorList>
    </citation>
    <scope>NUCLEOTIDE SEQUENCE</scope>
    <source>
        <strain evidence="1">MA461A</strain>
    </source>
</reference>
<keyword evidence="2" id="KW-1185">Reference proteome</keyword>
<dbReference type="Proteomes" id="UP000789920">
    <property type="component" value="Unassembled WGS sequence"/>
</dbReference>
<comment type="caution">
    <text evidence="1">The sequence shown here is derived from an EMBL/GenBank/DDBJ whole genome shotgun (WGS) entry which is preliminary data.</text>
</comment>
<dbReference type="EMBL" id="CAJVQC010115331">
    <property type="protein sequence ID" value="CAG8836640.1"/>
    <property type="molecule type" value="Genomic_DNA"/>
</dbReference>
<feature type="non-terminal residue" evidence="1">
    <location>
        <position position="1"/>
    </location>
</feature>
<sequence>RCLPCFLYHRHVYWHLGLVSVIIYWYCRLSIGVVFVSWFSVDYHC</sequence>
<name>A0ACA9SFH8_9GLOM</name>
<proteinExistence type="predicted"/>
<feature type="non-terminal residue" evidence="1">
    <location>
        <position position="45"/>
    </location>
</feature>
<accession>A0ACA9SFH8</accession>
<evidence type="ECO:0000313" key="1">
    <source>
        <dbReference type="EMBL" id="CAG8836640.1"/>
    </source>
</evidence>
<protein>
    <submittedName>
        <fullName evidence="1">27790_t:CDS:1</fullName>
    </submittedName>
</protein>
<organism evidence="1 2">
    <name type="scientific">Racocetra persica</name>
    <dbReference type="NCBI Taxonomy" id="160502"/>
    <lineage>
        <taxon>Eukaryota</taxon>
        <taxon>Fungi</taxon>
        <taxon>Fungi incertae sedis</taxon>
        <taxon>Mucoromycota</taxon>
        <taxon>Glomeromycotina</taxon>
        <taxon>Glomeromycetes</taxon>
        <taxon>Diversisporales</taxon>
        <taxon>Gigasporaceae</taxon>
        <taxon>Racocetra</taxon>
    </lineage>
</organism>
<evidence type="ECO:0000313" key="2">
    <source>
        <dbReference type="Proteomes" id="UP000789920"/>
    </source>
</evidence>